<reference evidence="3" key="1">
    <citation type="journal article" date="2012" name="Sci. Rep.">
        <title>Genomes of surface isolates of Alteromonas macleodii: the life of a widespread marine opportunistic copiotroph.</title>
        <authorList>
            <person name="Lopez-Perez M."/>
            <person name="Gonzaga A."/>
            <person name="Martin-Cuadrado A.B."/>
            <person name="Onyshchenko O."/>
            <person name="Ghavidel A."/>
            <person name="Ghai R."/>
            <person name="Rodriguez-Valera F."/>
        </authorList>
    </citation>
    <scope>NUCLEOTIDE SEQUENCE [LARGE SCALE GENOMIC DNA]</scope>
    <source>
        <strain evidence="3">English Channel 673</strain>
    </source>
</reference>
<evidence type="ECO:0000313" key="3">
    <source>
        <dbReference type="Proteomes" id="UP000006296"/>
    </source>
</evidence>
<feature type="domain" description="HTH marR-type" evidence="1">
    <location>
        <begin position="24"/>
        <end position="126"/>
    </location>
</feature>
<dbReference type="EMBL" id="CP003844">
    <property type="protein sequence ID" value="AFT72881.1"/>
    <property type="molecule type" value="Genomic_DNA"/>
</dbReference>
<sequence>MIRSPQFGAILLRASELIATQGQEVFEALNISLPANRISLVLAIHTQGPLSSTELASHIGLSRQLIESRLKQSVADGFFVSVPDERDSRKRVYDIAPKAKADAAQIVTIMQEFEDVYDALWEEIEVNLEASLKSMEQALKKQSLLTRLNEQFPHHSNS</sequence>
<dbReference type="InterPro" id="IPR036388">
    <property type="entry name" value="WH-like_DNA-bd_sf"/>
</dbReference>
<dbReference type="SUPFAM" id="SSF46785">
    <property type="entry name" value="Winged helix' DNA-binding domain"/>
    <property type="match status" value="1"/>
</dbReference>
<dbReference type="InterPro" id="IPR036390">
    <property type="entry name" value="WH_DNA-bd_sf"/>
</dbReference>
<dbReference type="Proteomes" id="UP000006296">
    <property type="component" value="Chromosome"/>
</dbReference>
<name>A0AB32ZTS3_ALTME</name>
<dbReference type="Gene3D" id="1.10.10.10">
    <property type="entry name" value="Winged helix-like DNA-binding domain superfamily/Winged helix DNA-binding domain"/>
    <property type="match status" value="1"/>
</dbReference>
<proteinExistence type="predicted"/>
<evidence type="ECO:0000313" key="2">
    <source>
        <dbReference type="EMBL" id="AFT72881.1"/>
    </source>
</evidence>
<accession>A0AB32ZTS3</accession>
<dbReference type="InterPro" id="IPR000835">
    <property type="entry name" value="HTH_MarR-typ"/>
</dbReference>
<evidence type="ECO:0000259" key="1">
    <source>
        <dbReference type="SMART" id="SM00347"/>
    </source>
</evidence>
<dbReference type="SMART" id="SM00347">
    <property type="entry name" value="HTH_MARR"/>
    <property type="match status" value="1"/>
</dbReference>
<dbReference type="RefSeq" id="WP_014975362.1">
    <property type="nucleotide sequence ID" value="NC_018678.1"/>
</dbReference>
<gene>
    <name evidence="2" type="ordered locus">AMEC673_00875</name>
</gene>
<dbReference type="AlphaFoldDB" id="A0AB32ZTS3"/>
<organism evidence="2 3">
    <name type="scientific">Alteromonas macleodii (strain English Channel 673)</name>
    <dbReference type="NCBI Taxonomy" id="1004788"/>
    <lineage>
        <taxon>Bacteria</taxon>
        <taxon>Pseudomonadati</taxon>
        <taxon>Pseudomonadota</taxon>
        <taxon>Gammaproteobacteria</taxon>
        <taxon>Alteromonadales</taxon>
        <taxon>Alteromonadaceae</taxon>
        <taxon>Alteromonas/Salinimonas group</taxon>
        <taxon>Alteromonas</taxon>
    </lineage>
</organism>
<dbReference type="GO" id="GO:0003700">
    <property type="term" value="F:DNA-binding transcription factor activity"/>
    <property type="evidence" value="ECO:0007669"/>
    <property type="project" value="InterPro"/>
</dbReference>
<protein>
    <recommendedName>
        <fullName evidence="1">HTH marR-type domain-containing protein</fullName>
    </recommendedName>
</protein>
<dbReference type="KEGG" id="amg:AMEC673_00875"/>